<feature type="domain" description="Mycothiol-dependent maleylpyruvate isomerase metal-binding" evidence="1">
    <location>
        <begin position="54"/>
        <end position="176"/>
    </location>
</feature>
<sequence>MDSEYEVLRRFRLENGSESLGLQSMDSRTWLNAATGGLLEILPGLNSHLDQPGIGDWSVRALLGHTSRAYLLIEHFLNQADGMTGLPELESAGVYYRAARHVATDPQHDFERGPGAGQKLGEDPEATIREIIERVLRRLDRTASTALVDTGSGTINIETYIDTRAFEISMHTIDLARASDQPIPQRTLSTLDNCLALATDIATEDEKLDLLLAATGRQPLSTTFCLV</sequence>
<dbReference type="AlphaFoldDB" id="A0A1H9PUV7"/>
<dbReference type="Proteomes" id="UP000198929">
    <property type="component" value="Unassembled WGS sequence"/>
</dbReference>
<accession>A0A1H9PUV7</accession>
<dbReference type="InterPro" id="IPR034660">
    <property type="entry name" value="DinB/YfiT-like"/>
</dbReference>
<gene>
    <name evidence="2" type="ORF">SAMN05661109_00467</name>
</gene>
<dbReference type="EMBL" id="FOGQ01000001">
    <property type="protein sequence ID" value="SER51900.1"/>
    <property type="molecule type" value="Genomic_DNA"/>
</dbReference>
<evidence type="ECO:0000313" key="2">
    <source>
        <dbReference type="EMBL" id="SER51900.1"/>
    </source>
</evidence>
<keyword evidence="2" id="KW-0670">Pyruvate</keyword>
<dbReference type="STRING" id="1121357.SAMN05661109_00467"/>
<organism evidence="2 3">
    <name type="scientific">Corynebacterium cystitidis DSM 20524</name>
    <dbReference type="NCBI Taxonomy" id="1121357"/>
    <lineage>
        <taxon>Bacteria</taxon>
        <taxon>Bacillati</taxon>
        <taxon>Actinomycetota</taxon>
        <taxon>Actinomycetes</taxon>
        <taxon>Mycobacteriales</taxon>
        <taxon>Corynebacteriaceae</taxon>
        <taxon>Corynebacterium</taxon>
    </lineage>
</organism>
<dbReference type="GO" id="GO:0016853">
    <property type="term" value="F:isomerase activity"/>
    <property type="evidence" value="ECO:0007669"/>
    <property type="project" value="UniProtKB-KW"/>
</dbReference>
<keyword evidence="2" id="KW-0413">Isomerase</keyword>
<proteinExistence type="predicted"/>
<reference evidence="3" key="1">
    <citation type="submission" date="2016-10" db="EMBL/GenBank/DDBJ databases">
        <authorList>
            <person name="Varghese N."/>
            <person name="Submissions S."/>
        </authorList>
    </citation>
    <scope>NUCLEOTIDE SEQUENCE [LARGE SCALE GENOMIC DNA]</scope>
    <source>
        <strain evidence="3">DSM 20524</strain>
    </source>
</reference>
<protein>
    <submittedName>
        <fullName evidence="2">Mycothiol maleylpyruvate isomerase N-terminal domain-containing protein</fullName>
    </submittedName>
</protein>
<dbReference type="GO" id="GO:0046872">
    <property type="term" value="F:metal ion binding"/>
    <property type="evidence" value="ECO:0007669"/>
    <property type="project" value="InterPro"/>
</dbReference>
<dbReference type="SUPFAM" id="SSF109854">
    <property type="entry name" value="DinB/YfiT-like putative metalloenzymes"/>
    <property type="match status" value="1"/>
</dbReference>
<dbReference type="Gene3D" id="1.20.120.450">
    <property type="entry name" value="dinb family like domain"/>
    <property type="match status" value="1"/>
</dbReference>
<evidence type="ECO:0000313" key="3">
    <source>
        <dbReference type="Proteomes" id="UP000198929"/>
    </source>
</evidence>
<keyword evidence="3" id="KW-1185">Reference proteome</keyword>
<dbReference type="InterPro" id="IPR024344">
    <property type="entry name" value="MDMPI_metal-binding"/>
</dbReference>
<name>A0A1H9PUV7_9CORY</name>
<dbReference type="Pfam" id="PF11716">
    <property type="entry name" value="MDMPI_N"/>
    <property type="match status" value="1"/>
</dbReference>
<evidence type="ECO:0000259" key="1">
    <source>
        <dbReference type="Pfam" id="PF11716"/>
    </source>
</evidence>